<dbReference type="Gene3D" id="3.40.50.720">
    <property type="entry name" value="NAD(P)-binding Rossmann-like Domain"/>
    <property type="match status" value="1"/>
</dbReference>
<dbReference type="GO" id="GO:0005739">
    <property type="term" value="C:mitochondrion"/>
    <property type="evidence" value="ECO:0007669"/>
    <property type="project" value="TreeGrafter"/>
</dbReference>
<dbReference type="InterPro" id="IPR013332">
    <property type="entry name" value="KPR_N"/>
</dbReference>
<protein>
    <recommendedName>
        <fullName evidence="2">2-dehydropantoate 2-reductase</fullName>
        <ecNumber evidence="2">1.1.1.169</ecNumber>
    </recommendedName>
    <alternativeName>
        <fullName evidence="5">Ketopantoate reductase</fullName>
    </alternativeName>
</protein>
<proteinExistence type="inferred from homology"/>
<dbReference type="GeneID" id="30144875"/>
<evidence type="ECO:0000256" key="5">
    <source>
        <dbReference type="ARBA" id="ARBA00032024"/>
    </source>
</evidence>
<dbReference type="InterPro" id="IPR050838">
    <property type="entry name" value="Ketopantoate_reductase"/>
</dbReference>
<evidence type="ECO:0000313" key="9">
    <source>
        <dbReference type="Proteomes" id="UP000094336"/>
    </source>
</evidence>
<dbReference type="SUPFAM" id="SSF51735">
    <property type="entry name" value="NAD(P)-binding Rossmann-fold domains"/>
    <property type="match status" value="1"/>
</dbReference>
<dbReference type="EMBL" id="KV454430">
    <property type="protein sequence ID" value="ODQ80172.1"/>
    <property type="molecule type" value="Genomic_DNA"/>
</dbReference>
<keyword evidence="9" id="KW-1185">Reference proteome</keyword>
<dbReference type="SUPFAM" id="SSF48179">
    <property type="entry name" value="6-phosphogluconate dehydrogenase C-terminal domain-like"/>
    <property type="match status" value="1"/>
</dbReference>
<name>A0A1E3QT27_9ASCO</name>
<evidence type="ECO:0000256" key="1">
    <source>
        <dbReference type="ARBA" id="ARBA00007870"/>
    </source>
</evidence>
<dbReference type="PANTHER" id="PTHR43765">
    <property type="entry name" value="2-DEHYDROPANTOATE 2-REDUCTASE-RELATED"/>
    <property type="match status" value="1"/>
</dbReference>
<dbReference type="NCBIfam" id="TIGR00745">
    <property type="entry name" value="apbA_panE"/>
    <property type="match status" value="1"/>
</dbReference>
<organism evidence="8 9">
    <name type="scientific">Babjeviella inositovora NRRL Y-12698</name>
    <dbReference type="NCBI Taxonomy" id="984486"/>
    <lineage>
        <taxon>Eukaryota</taxon>
        <taxon>Fungi</taxon>
        <taxon>Dikarya</taxon>
        <taxon>Ascomycota</taxon>
        <taxon>Saccharomycotina</taxon>
        <taxon>Pichiomycetes</taxon>
        <taxon>Serinales incertae sedis</taxon>
        <taxon>Babjeviella</taxon>
    </lineage>
</organism>
<feature type="domain" description="Ketopantoate reductase C-terminal" evidence="7">
    <location>
        <begin position="215"/>
        <end position="346"/>
    </location>
</feature>
<gene>
    <name evidence="8" type="ORF">BABINDRAFT_129462</name>
</gene>
<dbReference type="InterPro" id="IPR003710">
    <property type="entry name" value="ApbA"/>
</dbReference>
<accession>A0A1E3QT27</accession>
<dbReference type="Pfam" id="PF02558">
    <property type="entry name" value="ApbA"/>
    <property type="match status" value="1"/>
</dbReference>
<keyword evidence="4" id="KW-0560">Oxidoreductase</keyword>
<dbReference type="Pfam" id="PF08546">
    <property type="entry name" value="ApbA_C"/>
    <property type="match status" value="1"/>
</dbReference>
<dbReference type="AlphaFoldDB" id="A0A1E3QT27"/>
<reference evidence="9" key="1">
    <citation type="submission" date="2016-05" db="EMBL/GenBank/DDBJ databases">
        <title>Comparative genomics of biotechnologically important yeasts.</title>
        <authorList>
            <consortium name="DOE Joint Genome Institute"/>
            <person name="Riley R."/>
            <person name="Haridas S."/>
            <person name="Wolfe K.H."/>
            <person name="Lopes M.R."/>
            <person name="Hittinger C.T."/>
            <person name="Goker M."/>
            <person name="Salamov A."/>
            <person name="Wisecaver J."/>
            <person name="Long T.M."/>
            <person name="Aerts A.L."/>
            <person name="Barry K."/>
            <person name="Choi C."/>
            <person name="Clum A."/>
            <person name="Coughlan A.Y."/>
            <person name="Deshpande S."/>
            <person name="Douglass A.P."/>
            <person name="Hanson S.J."/>
            <person name="Klenk H.-P."/>
            <person name="Labutti K."/>
            <person name="Lapidus A."/>
            <person name="Lindquist E."/>
            <person name="Lipzen A."/>
            <person name="Meier-Kolthoff J.P."/>
            <person name="Ohm R.A."/>
            <person name="Otillar R.P."/>
            <person name="Pangilinan J."/>
            <person name="Peng Y."/>
            <person name="Rokas A."/>
            <person name="Rosa C.A."/>
            <person name="Scheuner C."/>
            <person name="Sibirny A.A."/>
            <person name="Slot J.C."/>
            <person name="Stielow J.B."/>
            <person name="Sun H."/>
            <person name="Kurtzman C.P."/>
            <person name="Blackwell M."/>
            <person name="Grigoriev I.V."/>
            <person name="Jeffries T.W."/>
        </authorList>
    </citation>
    <scope>NUCLEOTIDE SEQUENCE [LARGE SCALE GENOMIC DNA]</scope>
    <source>
        <strain evidence="9">NRRL Y-12698</strain>
    </source>
</reference>
<dbReference type="RefSeq" id="XP_018985500.1">
    <property type="nucleotide sequence ID" value="XM_019127021.1"/>
</dbReference>
<evidence type="ECO:0000259" key="7">
    <source>
        <dbReference type="Pfam" id="PF08546"/>
    </source>
</evidence>
<dbReference type="GO" id="GO:0015940">
    <property type="term" value="P:pantothenate biosynthetic process"/>
    <property type="evidence" value="ECO:0007669"/>
    <property type="project" value="InterPro"/>
</dbReference>
<dbReference type="GO" id="GO:0050661">
    <property type="term" value="F:NADP binding"/>
    <property type="evidence" value="ECO:0007669"/>
    <property type="project" value="TreeGrafter"/>
</dbReference>
<dbReference type="InterPro" id="IPR013752">
    <property type="entry name" value="KPA_reductase"/>
</dbReference>
<dbReference type="InterPro" id="IPR008927">
    <property type="entry name" value="6-PGluconate_DH-like_C_sf"/>
</dbReference>
<evidence type="ECO:0000256" key="4">
    <source>
        <dbReference type="ARBA" id="ARBA00023002"/>
    </source>
</evidence>
<feature type="domain" description="Ketopantoate reductase N-terminal" evidence="6">
    <location>
        <begin position="8"/>
        <end position="168"/>
    </location>
</feature>
<dbReference type="GO" id="GO:0008677">
    <property type="term" value="F:2-dehydropantoate 2-reductase activity"/>
    <property type="evidence" value="ECO:0007669"/>
    <property type="project" value="UniProtKB-EC"/>
</dbReference>
<keyword evidence="3" id="KW-0521">NADP</keyword>
<sequence length="363" mass="40675">MSAPVYHLGAGAIGCLVAHSLASLVPKAPPVTLLLRTQEQLNNLLSNQNRVIVTKDYHQARPTSAVQVQGLDAARGVALRDIETLVVTTKVHQTAEALKPYLKCLTPASDVIFIQNGMGLADELAVLWDARARPRLYQGVISHGAVRSSDYDFHIHHMGNGSLTISAIPDSMEGFRYNQHNTTSDKPRLVEMLQNGRGLEKTNELNVTYTTPYELMLLQMEKLVANACINPLTALYDCYNGELLQVAQVSGMFSEIIRECVRVLYKEYRFLEQDPAASVRLGHERLLSFVVDICQKTAKNSSSMRQDLVHLRESEIDYINGYVVRLARKHNVHVPHNAMMVRMVRGRLSLNRYRANDAIKMVL</sequence>
<evidence type="ECO:0000259" key="6">
    <source>
        <dbReference type="Pfam" id="PF02558"/>
    </source>
</evidence>
<evidence type="ECO:0000256" key="2">
    <source>
        <dbReference type="ARBA" id="ARBA00013014"/>
    </source>
</evidence>
<dbReference type="OrthoDB" id="73846at2759"/>
<dbReference type="Proteomes" id="UP000094336">
    <property type="component" value="Unassembled WGS sequence"/>
</dbReference>
<evidence type="ECO:0000256" key="3">
    <source>
        <dbReference type="ARBA" id="ARBA00022857"/>
    </source>
</evidence>
<dbReference type="InterPro" id="IPR036291">
    <property type="entry name" value="NAD(P)-bd_dom_sf"/>
</dbReference>
<dbReference type="Gene3D" id="1.10.1040.10">
    <property type="entry name" value="N-(1-d-carboxylethyl)-l-norvaline Dehydrogenase, domain 2"/>
    <property type="match status" value="1"/>
</dbReference>
<dbReference type="EC" id="1.1.1.169" evidence="2"/>
<dbReference type="InterPro" id="IPR013328">
    <property type="entry name" value="6PGD_dom2"/>
</dbReference>
<dbReference type="PANTHER" id="PTHR43765:SF2">
    <property type="entry name" value="2-DEHYDROPANTOATE 2-REDUCTASE"/>
    <property type="match status" value="1"/>
</dbReference>
<comment type="similarity">
    <text evidence="1">Belongs to the ketopantoate reductase family.</text>
</comment>
<dbReference type="STRING" id="984486.A0A1E3QT27"/>
<evidence type="ECO:0000313" key="8">
    <source>
        <dbReference type="EMBL" id="ODQ80172.1"/>
    </source>
</evidence>